<dbReference type="InterPro" id="IPR008242">
    <property type="entry name" value="Chor_mutase/pphenate_deHydtase"/>
</dbReference>
<evidence type="ECO:0000256" key="7">
    <source>
        <dbReference type="SAM" id="MobiDB-lite"/>
    </source>
</evidence>
<dbReference type="PROSITE" id="PS51671">
    <property type="entry name" value="ACT"/>
    <property type="match status" value="1"/>
</dbReference>
<dbReference type="PANTHER" id="PTHR21022:SF19">
    <property type="entry name" value="PREPHENATE DEHYDRATASE-RELATED"/>
    <property type="match status" value="1"/>
</dbReference>
<dbReference type="EMBL" id="JAXOVC010000005">
    <property type="protein sequence ID" value="KAK4501972.1"/>
    <property type="molecule type" value="Genomic_DNA"/>
</dbReference>
<keyword evidence="3" id="KW-0028">Amino-acid biosynthesis</keyword>
<feature type="region of interest" description="Disordered" evidence="7">
    <location>
        <begin position="101"/>
        <end position="154"/>
    </location>
</feature>
<feature type="compositionally biased region" description="Polar residues" evidence="7">
    <location>
        <begin position="129"/>
        <end position="138"/>
    </location>
</feature>
<feature type="compositionally biased region" description="Low complexity" evidence="7">
    <location>
        <begin position="139"/>
        <end position="154"/>
    </location>
</feature>
<dbReference type="CDD" id="cd13532">
    <property type="entry name" value="PBP2_PDT_like"/>
    <property type="match status" value="1"/>
</dbReference>
<comment type="caution">
    <text evidence="10">The sequence shown here is derived from an EMBL/GenBank/DDBJ whole genome shotgun (WGS) entry which is preliminary data.</text>
</comment>
<dbReference type="Gene3D" id="3.30.70.260">
    <property type="match status" value="1"/>
</dbReference>
<keyword evidence="5" id="KW-0584">Phenylalanine biosynthesis</keyword>
<dbReference type="SUPFAM" id="SSF55021">
    <property type="entry name" value="ACT-like"/>
    <property type="match status" value="1"/>
</dbReference>
<evidence type="ECO:0000256" key="3">
    <source>
        <dbReference type="ARBA" id="ARBA00022605"/>
    </source>
</evidence>
<accession>A0ABR0EKG3</accession>
<evidence type="ECO:0000256" key="6">
    <source>
        <dbReference type="ARBA" id="ARBA00023239"/>
    </source>
</evidence>
<dbReference type="CDD" id="cd04905">
    <property type="entry name" value="ACT_CM-PDT"/>
    <property type="match status" value="1"/>
</dbReference>
<evidence type="ECO:0000256" key="1">
    <source>
        <dbReference type="ARBA" id="ARBA00004741"/>
    </source>
</evidence>
<dbReference type="InterPro" id="IPR045865">
    <property type="entry name" value="ACT-like_dom_sf"/>
</dbReference>
<sequence length="364" mass="39294">MADTKPVVAFLGPKASYTHQATVSSFPEKEYDLQPQTSIEDVFAAVQSGTASHGVVPFENSSNGSVVFTLDLFADRDGKYSDILVEGEIYLPVRHCLLGHPSTNTNTNTTSRSGSPTKRTDLPWRRLQNDSPNISGAVTPTQAAPNPTKPKTAPAQDITHIKKLYSHPQAWGQCHLFLSTYLKSTERQDVSSTSKAAELVAQDTTGTSAAISSKIAAEMNGLSVLAEGIEDREGNSTRFFILRHAASPSPTPPPSIDPSHFKTLISFTVSHTSPGALADSLAVFKAHDLNLTSINTRPSGEGGRAWQYIFFVEVMGRKEGEGEGGKVNEALRELGGVCRGWRWLGSWENKLLAEKNGGKNGELK</sequence>
<protein>
    <recommendedName>
        <fullName evidence="2">prephenate dehydratase</fullName>
        <ecNumber evidence="2">4.2.1.51</ecNumber>
    </recommendedName>
</protein>
<evidence type="ECO:0000256" key="4">
    <source>
        <dbReference type="ARBA" id="ARBA00023141"/>
    </source>
</evidence>
<reference evidence="10 11" key="1">
    <citation type="journal article" date="2023" name="G3 (Bethesda)">
        <title>A chromosome-level genome assembly of Zasmidium syzygii isolated from banana leaves.</title>
        <authorList>
            <person name="van Westerhoven A.C."/>
            <person name="Mehrabi R."/>
            <person name="Talebi R."/>
            <person name="Steentjes M.B.F."/>
            <person name="Corcolon B."/>
            <person name="Chong P.A."/>
            <person name="Kema G.H.J."/>
            <person name="Seidl M.F."/>
        </authorList>
    </citation>
    <scope>NUCLEOTIDE SEQUENCE [LARGE SCALE GENOMIC DNA]</scope>
    <source>
        <strain evidence="10 11">P124</strain>
    </source>
</reference>
<proteinExistence type="predicted"/>
<organism evidence="10 11">
    <name type="scientific">Zasmidium cellare</name>
    <name type="common">Wine cellar mold</name>
    <name type="synonym">Racodium cellare</name>
    <dbReference type="NCBI Taxonomy" id="395010"/>
    <lineage>
        <taxon>Eukaryota</taxon>
        <taxon>Fungi</taxon>
        <taxon>Dikarya</taxon>
        <taxon>Ascomycota</taxon>
        <taxon>Pezizomycotina</taxon>
        <taxon>Dothideomycetes</taxon>
        <taxon>Dothideomycetidae</taxon>
        <taxon>Mycosphaerellales</taxon>
        <taxon>Mycosphaerellaceae</taxon>
        <taxon>Zasmidium</taxon>
    </lineage>
</organism>
<keyword evidence="6" id="KW-0456">Lyase</keyword>
<evidence type="ECO:0000313" key="10">
    <source>
        <dbReference type="EMBL" id="KAK4501972.1"/>
    </source>
</evidence>
<dbReference type="PIRSF" id="PIRSF001500">
    <property type="entry name" value="Chor_mut_pdt_Ppr"/>
    <property type="match status" value="1"/>
</dbReference>
<dbReference type="Proteomes" id="UP001305779">
    <property type="component" value="Unassembled WGS sequence"/>
</dbReference>
<feature type="compositionally biased region" description="Basic and acidic residues" evidence="7">
    <location>
        <begin position="118"/>
        <end position="128"/>
    </location>
</feature>
<feature type="domain" description="Prephenate dehydratase" evidence="8">
    <location>
        <begin position="7"/>
        <end position="244"/>
    </location>
</feature>
<gene>
    <name evidence="10" type="ORF">PRZ48_007782</name>
</gene>
<keyword evidence="11" id="KW-1185">Reference proteome</keyword>
<dbReference type="PANTHER" id="PTHR21022">
    <property type="entry name" value="PREPHENATE DEHYDRATASE P PROTEIN"/>
    <property type="match status" value="1"/>
</dbReference>
<dbReference type="Pfam" id="PF00800">
    <property type="entry name" value="PDT"/>
    <property type="match status" value="2"/>
</dbReference>
<keyword evidence="4" id="KW-0057">Aromatic amino acid biosynthesis</keyword>
<dbReference type="InterPro" id="IPR001086">
    <property type="entry name" value="Preph_deHydtase"/>
</dbReference>
<evidence type="ECO:0000256" key="5">
    <source>
        <dbReference type="ARBA" id="ARBA00023222"/>
    </source>
</evidence>
<name>A0ABR0EKG3_ZASCE</name>
<evidence type="ECO:0000259" key="8">
    <source>
        <dbReference type="PROSITE" id="PS51171"/>
    </source>
</evidence>
<evidence type="ECO:0000313" key="11">
    <source>
        <dbReference type="Proteomes" id="UP001305779"/>
    </source>
</evidence>
<evidence type="ECO:0000256" key="2">
    <source>
        <dbReference type="ARBA" id="ARBA00013147"/>
    </source>
</evidence>
<dbReference type="InterPro" id="IPR002912">
    <property type="entry name" value="ACT_dom"/>
</dbReference>
<dbReference type="EC" id="4.2.1.51" evidence="2"/>
<dbReference type="PROSITE" id="PS51171">
    <property type="entry name" value="PREPHENATE_DEHYDR_3"/>
    <property type="match status" value="1"/>
</dbReference>
<evidence type="ECO:0000259" key="9">
    <source>
        <dbReference type="PROSITE" id="PS51671"/>
    </source>
</evidence>
<comment type="pathway">
    <text evidence="1">Amino-acid biosynthesis; L-phenylalanine biosynthesis; phenylpyruvate from prephenate: step 1/1.</text>
</comment>
<dbReference type="Gene3D" id="3.40.190.10">
    <property type="entry name" value="Periplasmic binding protein-like II"/>
    <property type="match status" value="2"/>
</dbReference>
<feature type="domain" description="ACT" evidence="9">
    <location>
        <begin position="265"/>
        <end position="346"/>
    </location>
</feature>
<dbReference type="SUPFAM" id="SSF53850">
    <property type="entry name" value="Periplasmic binding protein-like II"/>
    <property type="match status" value="2"/>
</dbReference>